<dbReference type="EMBL" id="JBHRVD010000001">
    <property type="protein sequence ID" value="MFC3326131.1"/>
    <property type="molecule type" value="Genomic_DNA"/>
</dbReference>
<proteinExistence type="predicted"/>
<dbReference type="InterPro" id="IPR029052">
    <property type="entry name" value="Metallo-depent_PP-like"/>
</dbReference>
<evidence type="ECO:0000313" key="2">
    <source>
        <dbReference type="EMBL" id="MFC3326131.1"/>
    </source>
</evidence>
<dbReference type="InterPro" id="IPR004843">
    <property type="entry name" value="Calcineurin-like_PHP"/>
</dbReference>
<dbReference type="Gene3D" id="3.60.21.10">
    <property type="match status" value="1"/>
</dbReference>
<dbReference type="PANTHER" id="PTHR37844">
    <property type="entry name" value="SER/THR PROTEIN PHOSPHATASE SUPERFAMILY (AFU_ORTHOLOGUE AFUA_1G14840)"/>
    <property type="match status" value="1"/>
</dbReference>
<dbReference type="PANTHER" id="PTHR37844:SF2">
    <property type="entry name" value="SER_THR PROTEIN PHOSPHATASE SUPERFAMILY (AFU_ORTHOLOGUE AFUA_1G14840)"/>
    <property type="match status" value="1"/>
</dbReference>
<reference evidence="3" key="1">
    <citation type="journal article" date="2019" name="Int. J. Syst. Evol. Microbiol.">
        <title>The Global Catalogue of Microorganisms (GCM) 10K type strain sequencing project: providing services to taxonomists for standard genome sequencing and annotation.</title>
        <authorList>
            <consortium name="The Broad Institute Genomics Platform"/>
            <consortium name="The Broad Institute Genome Sequencing Center for Infectious Disease"/>
            <person name="Wu L."/>
            <person name="Ma J."/>
        </authorList>
    </citation>
    <scope>NUCLEOTIDE SEQUENCE [LARGE SCALE GENOMIC DNA]</scope>
    <source>
        <strain evidence="3">ICMP 19515</strain>
    </source>
</reference>
<name>A0ABV7MVY2_9HYPH</name>
<evidence type="ECO:0000313" key="3">
    <source>
        <dbReference type="Proteomes" id="UP001595648"/>
    </source>
</evidence>
<feature type="domain" description="Calcineurin-like phosphoesterase" evidence="1">
    <location>
        <begin position="1"/>
        <end position="237"/>
    </location>
</feature>
<gene>
    <name evidence="2" type="ORF">ACFOJ9_30930</name>
</gene>
<evidence type="ECO:0000259" key="1">
    <source>
        <dbReference type="Pfam" id="PF00149"/>
    </source>
</evidence>
<comment type="caution">
    <text evidence="2">The sequence shown here is derived from an EMBL/GenBank/DDBJ whole genome shotgun (WGS) entry which is preliminary data.</text>
</comment>
<dbReference type="SUPFAM" id="SSF56300">
    <property type="entry name" value="Metallo-dependent phosphatases"/>
    <property type="match status" value="1"/>
</dbReference>
<protein>
    <submittedName>
        <fullName evidence="2">Metallophosphoesterase</fullName>
    </submittedName>
</protein>
<organism evidence="2 3">
    <name type="scientific">Mesorhizobium cantuariense</name>
    <dbReference type="NCBI Taxonomy" id="1300275"/>
    <lineage>
        <taxon>Bacteria</taxon>
        <taxon>Pseudomonadati</taxon>
        <taxon>Pseudomonadota</taxon>
        <taxon>Alphaproteobacteria</taxon>
        <taxon>Hyphomicrobiales</taxon>
        <taxon>Phyllobacteriaceae</taxon>
        <taxon>Mesorhizobium</taxon>
    </lineage>
</organism>
<accession>A0ABV7MVY2</accession>
<keyword evidence="3" id="KW-1185">Reference proteome</keyword>
<dbReference type="Proteomes" id="UP001595648">
    <property type="component" value="Unassembled WGS sequence"/>
</dbReference>
<sequence>MKLWIWSDLHLEMQNPTFVDKAPDADVIVCAGDLCLADELGDYARWLIERYGLPMVFVPGNHEFYSNRAVRPRTKPSNHLLMKEVAEASRSWRRRLYVLDDDIVELGGVRFVGGTLWTDFEMDLVNDAGLRRRMQSALTQLVDFSRIWLGNGELLMPQVMLGFHWLTRGFIERELAIPFEGKTVVVTHNLPHPNCTPSAYVGRETNFLFACAKEAFEGILNSDAAPALWICGHTHNPSDVRVGRTRIVCNPMGYIRVASERDNGFQWDLVIDTDDLLSRRGAPNPQVEFPAAWDARSDFAGDGRAVPPAVQQCP</sequence>
<dbReference type="Pfam" id="PF00149">
    <property type="entry name" value="Metallophos"/>
    <property type="match status" value="1"/>
</dbReference>
<dbReference type="RefSeq" id="WP_378984728.1">
    <property type="nucleotide sequence ID" value="NZ_JBHRVD010000001.1"/>
</dbReference>